<evidence type="ECO:0000259" key="3">
    <source>
        <dbReference type="PROSITE" id="PS50878"/>
    </source>
</evidence>
<dbReference type="Proteomes" id="UP000626109">
    <property type="component" value="Unassembled WGS sequence"/>
</dbReference>
<dbReference type="SUPFAM" id="SSF56672">
    <property type="entry name" value="DNA/RNA polymerases"/>
    <property type="match status" value="1"/>
</dbReference>
<proteinExistence type="predicted"/>
<keyword evidence="1" id="KW-0493">Microtubule</keyword>
<dbReference type="PROSITE" id="PS50878">
    <property type="entry name" value="RT_POL"/>
    <property type="match status" value="1"/>
</dbReference>
<feature type="domain" description="Reverse transcriptase" evidence="3">
    <location>
        <begin position="829"/>
        <end position="1089"/>
    </location>
</feature>
<name>A0A813LIN4_POLGL</name>
<gene>
    <name evidence="4" type="ORF">PGLA2088_LOCUS45647</name>
</gene>
<dbReference type="Pfam" id="PF17681">
    <property type="entry name" value="GCP_N_terminal"/>
    <property type="match status" value="1"/>
</dbReference>
<dbReference type="Pfam" id="PF00078">
    <property type="entry name" value="RVT_1"/>
    <property type="match status" value="1"/>
</dbReference>
<dbReference type="InterPro" id="IPR036922">
    <property type="entry name" value="Rieske_2Fe-2S_sf"/>
</dbReference>
<evidence type="ECO:0000256" key="2">
    <source>
        <dbReference type="SAM" id="MobiDB-lite"/>
    </source>
</evidence>
<dbReference type="InterPro" id="IPR000477">
    <property type="entry name" value="RT_dom"/>
</dbReference>
<reference evidence="4" key="1">
    <citation type="submission" date="2021-02" db="EMBL/GenBank/DDBJ databases">
        <authorList>
            <person name="Dougan E. K."/>
            <person name="Rhodes N."/>
            <person name="Thang M."/>
            <person name="Chan C."/>
        </authorList>
    </citation>
    <scope>NUCLEOTIDE SEQUENCE</scope>
</reference>
<dbReference type="InterPro" id="IPR043502">
    <property type="entry name" value="DNA/RNA_pol_sf"/>
</dbReference>
<dbReference type="Gene3D" id="2.102.10.10">
    <property type="entry name" value="Rieske [2Fe-2S] iron-sulphur domain"/>
    <property type="match status" value="1"/>
</dbReference>
<dbReference type="InterPro" id="IPR041470">
    <property type="entry name" value="GCP_N"/>
</dbReference>
<organism evidence="4 5">
    <name type="scientific">Polarella glacialis</name>
    <name type="common">Dinoflagellate</name>
    <dbReference type="NCBI Taxonomy" id="89957"/>
    <lineage>
        <taxon>Eukaryota</taxon>
        <taxon>Sar</taxon>
        <taxon>Alveolata</taxon>
        <taxon>Dinophyceae</taxon>
        <taxon>Suessiales</taxon>
        <taxon>Suessiaceae</taxon>
        <taxon>Polarella</taxon>
    </lineage>
</organism>
<dbReference type="GO" id="GO:0005874">
    <property type="term" value="C:microtubule"/>
    <property type="evidence" value="ECO:0007669"/>
    <property type="project" value="UniProtKB-KW"/>
</dbReference>
<feature type="region of interest" description="Disordered" evidence="2">
    <location>
        <begin position="1337"/>
        <end position="1357"/>
    </location>
</feature>
<accession>A0A813LIN4</accession>
<sequence length="1569" mass="173812">MELFILSKHYSTDCNPDSDHVTHFTRRSLPWCQRSFSRGVPPYCFLGPSARRRVSFAKMSAAEFWAAMACCHSLGPDAMPVAQSAALAVVKSFAHPINTHLMRDNDEMAPSSERPMYRNEFVQKTPKEHQEEFNGASKLPAVHDTADLVRSNAGDPHQYYGLGDWRYVHYDTIREPTFPRKPDLSKGELASGATVTRTDVWHDPNEPAITSIAKFSPENFRPVGWAENAPMPTSTCPEGTLDFRYNRLPIGHADRRPWVYFMTAASGVVAASLIRAIAGKLILTLWPAKDVFAAGVVEVDLRPIREGQNFVCKWRSKPVFIRKRTPEMIQSSKKDDCIAPSMREPATDAERCKKPEWLICIGVRLHLTGIVAQLYLGHLIGYNGRRPTVAFYVFDTLQHKIDFIQIFRYKEEHEMKDSDGFVMKFADKPRDAEDAKRSMSLGKLKKAMCSHSKKAGGVEERIDVMKGSGVVLVDKTVVGQWRDGKMLIDKAAIDSKNMGFSGDEIVEAWGSLMPEWYNKSSGNHSLGDDALVAREWASLASSSGLAEWSQPDYTCETGSGAIPTWVLNHPEFVDEVKAECGDDFLSNDAPAFARLDLFKSSVKQAAKYISYKFKHQGAVTIDAKLSATVAFLRSVAIGDVHRARKYQQIYTRLLDFKIGLHTHSSHEYKQLQDHVVELLQTNIHDRIEELKHVRTQLPEYLYRQRKDQILNSLKKLLPGSSGSISALLDPSSGDVLTQPADIARTLTEFWQKVFNGSCTNAVLRQEWLARIRDTLVVDLNGLRPTLADVIKVLSELPTSAPGPDGVPFLAFKQLRDFVAQMFLDIINAMLDGSDSPPPDFNWAFLVCLPKAPGLTEPSGLEMREAGNTRPLSIVDASNRILANIFRIALERRVGTWISPMQRVFLQGRQMLRNVLDIDFGAQKISVKSKAGVLMLFDFKAAFPSMSHDFMWDTLLAIGLPPAYINMLKLFYTDNNHTLRLGGQEFPSVVVRSGVRQGCPLSPLLFALCADVLLRELGQILCGDELARAFADDTAAVINDYKKTIPAMSKLFCDFEAISGLALNIKKTAISAPAMAPTTTTVAAFARAGLPDETAPEKTQVSEFVVLANQLVAWMVYGRLVDPDREFFIRRTWDKFMWRPGSSLYGGEVDDFAKEIDAASAQREWQSLFVLRQEAVPHSVISLETAEKVLFVGKAVRVLLRSNRWLQKVEPSWDAASKAELRLEPAAVQDEVDALRRCFEAKSPSYVVEQSVERIRAAAASQLRQLVVEEAEICQHFAALKGFFLLGYGSFYQTLLEASRPLLRRAPPPHAEQEMTFGPWAAALAEFTDSQALGSDALGVPSGGSAPPTPAASSSRRVPLERSLASRFELRFVPRRFELQSFADAARQVKLVGMACLAGGRAELGYLADPEDALTSATGACAMAAMSLLSLFELPYEASILRGASESVLLLLLGLVCLQGETRLFYSYHEVVQDNFGFALKPIGRGLTYLIAGVYCSGARTLSVAEAVASGATSEETSVSGVFGFLWYTCCFLTFVGAASSIWTWHGERRAALSGAHGGQADMDAYYISS</sequence>
<dbReference type="EMBL" id="CAJNNW010035809">
    <property type="protein sequence ID" value="CAE8730158.1"/>
    <property type="molecule type" value="Genomic_DNA"/>
</dbReference>
<evidence type="ECO:0000256" key="1">
    <source>
        <dbReference type="ARBA" id="ARBA00022701"/>
    </source>
</evidence>
<dbReference type="CDD" id="cd01650">
    <property type="entry name" value="RT_nLTR_like"/>
    <property type="match status" value="1"/>
</dbReference>
<protein>
    <recommendedName>
        <fullName evidence="3">Reverse transcriptase domain-containing protein</fullName>
    </recommendedName>
</protein>
<evidence type="ECO:0000313" key="4">
    <source>
        <dbReference type="EMBL" id="CAE8730158.1"/>
    </source>
</evidence>
<dbReference type="PANTHER" id="PTHR19446">
    <property type="entry name" value="REVERSE TRANSCRIPTASES"/>
    <property type="match status" value="1"/>
</dbReference>
<comment type="caution">
    <text evidence="4">The sequence shown here is derived from an EMBL/GenBank/DDBJ whole genome shotgun (WGS) entry which is preliminary data.</text>
</comment>
<feature type="compositionally biased region" description="Low complexity" evidence="2">
    <location>
        <begin position="1338"/>
        <end position="1356"/>
    </location>
</feature>
<dbReference type="GO" id="GO:0051537">
    <property type="term" value="F:2 iron, 2 sulfur cluster binding"/>
    <property type="evidence" value="ECO:0007669"/>
    <property type="project" value="InterPro"/>
</dbReference>
<evidence type="ECO:0000313" key="5">
    <source>
        <dbReference type="Proteomes" id="UP000626109"/>
    </source>
</evidence>